<reference evidence="1" key="1">
    <citation type="submission" date="2021-08" db="EMBL/GenBank/DDBJ databases">
        <title>Complete genome sequence of Chryseobacterium sp strain PS-8.</title>
        <authorList>
            <person name="Das S.K."/>
        </authorList>
    </citation>
    <scope>NUCLEOTIDE SEQUENCE</scope>
    <source>
        <strain evidence="1">PS-8</strain>
    </source>
</reference>
<dbReference type="RefSeq" id="WP_235132440.1">
    <property type="nucleotide sequence ID" value="NZ_JACSGT010000002.1"/>
</dbReference>
<evidence type="ECO:0008006" key="3">
    <source>
        <dbReference type="Google" id="ProtNLM"/>
    </source>
</evidence>
<keyword evidence="2" id="KW-1185">Reference proteome</keyword>
<dbReference type="EMBL" id="JACSGT010000002">
    <property type="protein sequence ID" value="MCF2221094.1"/>
    <property type="molecule type" value="Genomic_DNA"/>
</dbReference>
<accession>A0ABS9CA87</accession>
<sequence>MTKKIAGHPNAFAQHEAPFREAYMNRFPFLIIYETESSKILIHSVFQIRQNPEKKVSSLL</sequence>
<proteinExistence type="predicted"/>
<gene>
    <name evidence="1" type="ORF">H9Q08_17545</name>
</gene>
<protein>
    <recommendedName>
        <fullName evidence="3">Type II toxin-antitoxin system RelE/ParE family toxin</fullName>
    </recommendedName>
</protein>
<dbReference type="Proteomes" id="UP001430374">
    <property type="component" value="Unassembled WGS sequence"/>
</dbReference>
<organism evidence="1 2">
    <name type="scientific">Chryseobacterium indicum</name>
    <dbReference type="NCBI Taxonomy" id="2766954"/>
    <lineage>
        <taxon>Bacteria</taxon>
        <taxon>Pseudomonadati</taxon>
        <taxon>Bacteroidota</taxon>
        <taxon>Flavobacteriia</taxon>
        <taxon>Flavobacteriales</taxon>
        <taxon>Weeksellaceae</taxon>
        <taxon>Chryseobacterium group</taxon>
        <taxon>Chryseobacterium</taxon>
    </lineage>
</organism>
<name>A0ABS9CA87_9FLAO</name>
<comment type="caution">
    <text evidence="1">The sequence shown here is derived from an EMBL/GenBank/DDBJ whole genome shotgun (WGS) entry which is preliminary data.</text>
</comment>
<evidence type="ECO:0000313" key="1">
    <source>
        <dbReference type="EMBL" id="MCF2221094.1"/>
    </source>
</evidence>
<evidence type="ECO:0000313" key="2">
    <source>
        <dbReference type="Proteomes" id="UP001430374"/>
    </source>
</evidence>